<sequence length="281" mass="29374">MNRFEPRIEVAVARVRADVARLHKLLVRGGLSTWTSGVVSGRVPGADLFVIKPSGLDHSELAPDNMVLVDLDGQVVEGTPGAELLPSRGAAIHAALYRHSPEIGGIVHTHSPYATAFALRGEAVPVLSTTVADEFGGPVPVVPYSTPDADLAADVAATLDAQPSRAVLLERHGAYTVGARARDAVRAAVLLEDAARAVQLARAGGADIPSLDAHDVEAIRARRLSADAARRDAERVAELATAGSYPTSRPGNTRPGGETGSWTTPDSNGSTPDNDVRTRTQ</sequence>
<reference evidence="9 10" key="1">
    <citation type="submission" date="2022-08" db="EMBL/GenBank/DDBJ databases">
        <authorList>
            <person name="Li F."/>
        </authorList>
    </citation>
    <scope>NUCLEOTIDE SEQUENCE [LARGE SCALE GENOMIC DNA]</scope>
    <source>
        <strain evidence="9 10">10F1B-8-1</strain>
    </source>
</reference>
<dbReference type="InterPro" id="IPR001303">
    <property type="entry name" value="Aldolase_II/adducin_N"/>
</dbReference>
<evidence type="ECO:0000313" key="9">
    <source>
        <dbReference type="EMBL" id="MCS0498862.1"/>
    </source>
</evidence>
<dbReference type="Proteomes" id="UP001205337">
    <property type="component" value="Unassembled WGS sequence"/>
</dbReference>
<keyword evidence="6" id="KW-0862">Zinc</keyword>
<dbReference type="EMBL" id="JANTHX010000004">
    <property type="protein sequence ID" value="MCS0498862.1"/>
    <property type="molecule type" value="Genomic_DNA"/>
</dbReference>
<dbReference type="PANTHER" id="PTHR22789:SF8">
    <property type="entry name" value="L-RIBULOSE-5-PHOSPHATE 4-EPIMERASE SGBE"/>
    <property type="match status" value="1"/>
</dbReference>
<evidence type="ECO:0000313" key="10">
    <source>
        <dbReference type="Proteomes" id="UP001205337"/>
    </source>
</evidence>
<organism evidence="9 10">
    <name type="scientific">Protaetiibacter mangrovi</name>
    <dbReference type="NCBI Taxonomy" id="2970926"/>
    <lineage>
        <taxon>Bacteria</taxon>
        <taxon>Bacillati</taxon>
        <taxon>Actinomycetota</taxon>
        <taxon>Actinomycetes</taxon>
        <taxon>Micrococcales</taxon>
        <taxon>Microbacteriaceae</taxon>
        <taxon>Protaetiibacter</taxon>
    </lineage>
</organism>
<dbReference type="SMART" id="SM01007">
    <property type="entry name" value="Aldolase_II"/>
    <property type="match status" value="1"/>
</dbReference>
<evidence type="ECO:0000256" key="7">
    <source>
        <dbReference type="SAM" id="MobiDB-lite"/>
    </source>
</evidence>
<evidence type="ECO:0000256" key="5">
    <source>
        <dbReference type="ARBA" id="ARBA00022723"/>
    </source>
</evidence>
<comment type="similarity">
    <text evidence="3">Belongs to the aldolase class II family. AraD/FucA subfamily.</text>
</comment>
<evidence type="ECO:0000256" key="3">
    <source>
        <dbReference type="ARBA" id="ARBA00010037"/>
    </source>
</evidence>
<protein>
    <recommendedName>
        <fullName evidence="4">L-ribulose-5-phosphate 4-epimerase</fullName>
        <ecNumber evidence="4">5.1.3.4</ecNumber>
    </recommendedName>
</protein>
<feature type="compositionally biased region" description="Polar residues" evidence="7">
    <location>
        <begin position="260"/>
        <end position="273"/>
    </location>
</feature>
<keyword evidence="10" id="KW-1185">Reference proteome</keyword>
<dbReference type="PANTHER" id="PTHR22789">
    <property type="entry name" value="FUCULOSE PHOSPHATE ALDOLASE"/>
    <property type="match status" value="1"/>
</dbReference>
<name>A0ABT1ZDS9_9MICO</name>
<comment type="cofactor">
    <cofactor evidence="2">
        <name>Zn(2+)</name>
        <dbReference type="ChEBI" id="CHEBI:29105"/>
    </cofactor>
</comment>
<gene>
    <name evidence="9" type="ORF">NUH29_04775</name>
</gene>
<evidence type="ECO:0000256" key="6">
    <source>
        <dbReference type="ARBA" id="ARBA00022833"/>
    </source>
</evidence>
<dbReference type="InterPro" id="IPR036409">
    <property type="entry name" value="Aldolase_II/adducin_N_sf"/>
</dbReference>
<evidence type="ECO:0000256" key="1">
    <source>
        <dbReference type="ARBA" id="ARBA00001726"/>
    </source>
</evidence>
<dbReference type="Pfam" id="PF00596">
    <property type="entry name" value="Aldolase_II"/>
    <property type="match status" value="1"/>
</dbReference>
<accession>A0ABT1ZDS9</accession>
<dbReference type="SUPFAM" id="SSF53639">
    <property type="entry name" value="AraD/HMP-PK domain-like"/>
    <property type="match status" value="1"/>
</dbReference>
<evidence type="ECO:0000256" key="4">
    <source>
        <dbReference type="ARBA" id="ARBA00013186"/>
    </source>
</evidence>
<dbReference type="InterPro" id="IPR050197">
    <property type="entry name" value="Aldolase_class_II_sugar_metab"/>
</dbReference>
<feature type="domain" description="Class II aldolase/adducin N-terminal" evidence="8">
    <location>
        <begin position="17"/>
        <end position="199"/>
    </location>
</feature>
<dbReference type="Gene3D" id="3.40.225.10">
    <property type="entry name" value="Class II aldolase/adducin N-terminal domain"/>
    <property type="match status" value="1"/>
</dbReference>
<evidence type="ECO:0000259" key="8">
    <source>
        <dbReference type="SMART" id="SM01007"/>
    </source>
</evidence>
<feature type="region of interest" description="Disordered" evidence="7">
    <location>
        <begin position="237"/>
        <end position="281"/>
    </location>
</feature>
<proteinExistence type="inferred from homology"/>
<comment type="caution">
    <text evidence="9">The sequence shown here is derived from an EMBL/GenBank/DDBJ whole genome shotgun (WGS) entry which is preliminary data.</text>
</comment>
<dbReference type="EC" id="5.1.3.4" evidence="4"/>
<keyword evidence="5" id="KW-0479">Metal-binding</keyword>
<comment type="catalytic activity">
    <reaction evidence="1">
        <text>L-ribulose 5-phosphate = D-xylulose 5-phosphate</text>
        <dbReference type="Rhea" id="RHEA:22368"/>
        <dbReference type="ChEBI" id="CHEBI:57737"/>
        <dbReference type="ChEBI" id="CHEBI:58226"/>
        <dbReference type="EC" id="5.1.3.4"/>
    </reaction>
</comment>
<evidence type="ECO:0000256" key="2">
    <source>
        <dbReference type="ARBA" id="ARBA00001947"/>
    </source>
</evidence>
<dbReference type="RefSeq" id="WP_258797866.1">
    <property type="nucleotide sequence ID" value="NZ_JANTHX010000004.1"/>
</dbReference>